<keyword evidence="9" id="KW-0408">Iron</keyword>
<evidence type="ECO:0000259" key="14">
    <source>
        <dbReference type="PROSITE" id="PS50939"/>
    </source>
</evidence>
<dbReference type="PANTHER" id="PTHR10106">
    <property type="entry name" value="CYTOCHROME B561-RELATED"/>
    <property type="match status" value="1"/>
</dbReference>
<evidence type="ECO:0000256" key="3">
    <source>
        <dbReference type="ARBA" id="ARBA00022448"/>
    </source>
</evidence>
<evidence type="ECO:0000313" key="15">
    <source>
        <dbReference type="EMBL" id="GMH19652.1"/>
    </source>
</evidence>
<dbReference type="InterPro" id="IPR006593">
    <property type="entry name" value="Cyt_b561/ferric_Rdtase_TM"/>
</dbReference>
<gene>
    <name evidence="15" type="ORF">Nepgr_021493</name>
</gene>
<dbReference type="Gene3D" id="1.20.120.1770">
    <property type="match status" value="1"/>
</dbReference>
<comment type="caution">
    <text evidence="15">The sequence shown here is derived from an EMBL/GenBank/DDBJ whole genome shotgun (WGS) entry which is preliminary data.</text>
</comment>
<name>A0AAD3T048_NEPGR</name>
<evidence type="ECO:0000256" key="2">
    <source>
        <dbReference type="ARBA" id="ARBA00004141"/>
    </source>
</evidence>
<feature type="domain" description="Cytochrome b561" evidence="14">
    <location>
        <begin position="13"/>
        <end position="216"/>
    </location>
</feature>
<feature type="transmembrane region" description="Helical" evidence="13">
    <location>
        <begin position="12"/>
        <end position="40"/>
    </location>
</feature>
<feature type="transmembrane region" description="Helical" evidence="13">
    <location>
        <begin position="81"/>
        <end position="102"/>
    </location>
</feature>
<dbReference type="Pfam" id="PF03188">
    <property type="entry name" value="Cytochrom_B561"/>
    <property type="match status" value="1"/>
</dbReference>
<dbReference type="PROSITE" id="PS50939">
    <property type="entry name" value="CYTOCHROME_B561"/>
    <property type="match status" value="1"/>
</dbReference>
<evidence type="ECO:0000256" key="6">
    <source>
        <dbReference type="ARBA" id="ARBA00022723"/>
    </source>
</evidence>
<feature type="transmembrane region" description="Helical" evidence="13">
    <location>
        <begin position="52"/>
        <end position="69"/>
    </location>
</feature>
<keyword evidence="5 13" id="KW-0812">Transmembrane</keyword>
<keyword evidence="7" id="KW-0249">Electron transport</keyword>
<evidence type="ECO:0000256" key="8">
    <source>
        <dbReference type="ARBA" id="ARBA00022989"/>
    </source>
</evidence>
<dbReference type="EC" id="7.2.1.3" evidence="11"/>
<dbReference type="SMART" id="SM00665">
    <property type="entry name" value="B561"/>
    <property type="match status" value="1"/>
</dbReference>
<comment type="cofactor">
    <cofactor evidence="1">
        <name>heme b</name>
        <dbReference type="ChEBI" id="CHEBI:60344"/>
    </cofactor>
</comment>
<sequence>MAIGVKALPITFVAHALAIVGAVFVLVWCIHFRGGFAWVATNKSLIFNNHPALMLIGFIIIGGQAAISYKSLPLKKEVKKIIHLGLHAVALVLGIVGIYAAFKYHNESGIANLYSLHSWLGIGVIVLYAIQWIYGFAIFFYPGGSEGLRGGSLPWHVLFGVTIFSLAIGNAALGFLEKLTFLENSGLAKYGPEAYLVNFTAIATILYGAFVLITVYSAGEPPAPDDFSYSAV</sequence>
<keyword evidence="8 13" id="KW-1133">Transmembrane helix</keyword>
<organism evidence="15 16">
    <name type="scientific">Nepenthes gracilis</name>
    <name type="common">Slender pitcher plant</name>
    <dbReference type="NCBI Taxonomy" id="150966"/>
    <lineage>
        <taxon>Eukaryota</taxon>
        <taxon>Viridiplantae</taxon>
        <taxon>Streptophyta</taxon>
        <taxon>Embryophyta</taxon>
        <taxon>Tracheophyta</taxon>
        <taxon>Spermatophyta</taxon>
        <taxon>Magnoliopsida</taxon>
        <taxon>eudicotyledons</taxon>
        <taxon>Gunneridae</taxon>
        <taxon>Pentapetalae</taxon>
        <taxon>Caryophyllales</taxon>
        <taxon>Nepenthaceae</taxon>
        <taxon>Nepenthes</taxon>
    </lineage>
</organism>
<keyword evidence="3" id="KW-0813">Transport</keyword>
<evidence type="ECO:0000256" key="1">
    <source>
        <dbReference type="ARBA" id="ARBA00001970"/>
    </source>
</evidence>
<evidence type="ECO:0000256" key="7">
    <source>
        <dbReference type="ARBA" id="ARBA00022982"/>
    </source>
</evidence>
<dbReference type="GO" id="GO:0016020">
    <property type="term" value="C:membrane"/>
    <property type="evidence" value="ECO:0007669"/>
    <property type="project" value="UniProtKB-SubCell"/>
</dbReference>
<evidence type="ECO:0000313" key="16">
    <source>
        <dbReference type="Proteomes" id="UP001279734"/>
    </source>
</evidence>
<proteinExistence type="predicted"/>
<dbReference type="AlphaFoldDB" id="A0AAD3T048"/>
<dbReference type="GO" id="GO:0140571">
    <property type="term" value="F:transmembrane ascorbate ferrireductase activity"/>
    <property type="evidence" value="ECO:0007669"/>
    <property type="project" value="UniProtKB-EC"/>
</dbReference>
<keyword evidence="4" id="KW-0349">Heme</keyword>
<dbReference type="InterPro" id="IPR043205">
    <property type="entry name" value="CYB561/CYBRD1-like"/>
</dbReference>
<evidence type="ECO:0000256" key="12">
    <source>
        <dbReference type="ARBA" id="ARBA00051575"/>
    </source>
</evidence>
<feature type="transmembrane region" description="Helical" evidence="13">
    <location>
        <begin position="122"/>
        <end position="141"/>
    </location>
</feature>
<comment type="subcellular location">
    <subcellularLocation>
        <location evidence="2">Membrane</location>
        <topology evidence="2">Multi-pass membrane protein</topology>
    </subcellularLocation>
</comment>
<feature type="transmembrane region" description="Helical" evidence="13">
    <location>
        <begin position="195"/>
        <end position="218"/>
    </location>
</feature>
<dbReference type="PANTHER" id="PTHR10106:SF22">
    <property type="entry name" value="TRANSMEMBRANE ASCORBATE FERRIREDUCTASE 1"/>
    <property type="match status" value="1"/>
</dbReference>
<protein>
    <recommendedName>
        <fullName evidence="11">ascorbate ferrireductase (transmembrane)</fullName>
        <ecNumber evidence="11">7.2.1.3</ecNumber>
    </recommendedName>
</protein>
<evidence type="ECO:0000256" key="11">
    <source>
        <dbReference type="ARBA" id="ARBA00024225"/>
    </source>
</evidence>
<evidence type="ECO:0000256" key="9">
    <source>
        <dbReference type="ARBA" id="ARBA00023004"/>
    </source>
</evidence>
<accession>A0AAD3T048</accession>
<dbReference type="GO" id="GO:0046872">
    <property type="term" value="F:metal ion binding"/>
    <property type="evidence" value="ECO:0007669"/>
    <property type="project" value="UniProtKB-KW"/>
</dbReference>
<dbReference type="EMBL" id="BSYO01000021">
    <property type="protein sequence ID" value="GMH19652.1"/>
    <property type="molecule type" value="Genomic_DNA"/>
</dbReference>
<keyword evidence="10 13" id="KW-0472">Membrane</keyword>
<dbReference type="Proteomes" id="UP001279734">
    <property type="component" value="Unassembled WGS sequence"/>
</dbReference>
<evidence type="ECO:0000256" key="4">
    <source>
        <dbReference type="ARBA" id="ARBA00022617"/>
    </source>
</evidence>
<keyword evidence="6" id="KW-0479">Metal-binding</keyword>
<feature type="transmembrane region" description="Helical" evidence="13">
    <location>
        <begin position="153"/>
        <end position="175"/>
    </location>
</feature>
<dbReference type="FunFam" id="1.20.120.1770:FF:000001">
    <property type="entry name" value="Cytochrome b reductase 1"/>
    <property type="match status" value="1"/>
</dbReference>
<evidence type="ECO:0000256" key="10">
    <source>
        <dbReference type="ARBA" id="ARBA00023136"/>
    </source>
</evidence>
<dbReference type="CDD" id="cd08766">
    <property type="entry name" value="Cyt_b561_ACYB-1_like"/>
    <property type="match status" value="1"/>
</dbReference>
<comment type="catalytic activity">
    <reaction evidence="12">
        <text>Fe(3+)(out) + L-ascorbate(in) = monodehydro-L-ascorbate radical(in) + Fe(2+)(out) + H(+)</text>
        <dbReference type="Rhea" id="RHEA:30403"/>
        <dbReference type="ChEBI" id="CHEBI:15378"/>
        <dbReference type="ChEBI" id="CHEBI:29033"/>
        <dbReference type="ChEBI" id="CHEBI:29034"/>
        <dbReference type="ChEBI" id="CHEBI:38290"/>
        <dbReference type="ChEBI" id="CHEBI:59513"/>
        <dbReference type="EC" id="7.2.1.3"/>
    </reaction>
</comment>
<keyword evidence="16" id="KW-1185">Reference proteome</keyword>
<reference evidence="15" key="1">
    <citation type="submission" date="2023-05" db="EMBL/GenBank/DDBJ databases">
        <title>Nepenthes gracilis genome sequencing.</title>
        <authorList>
            <person name="Fukushima K."/>
        </authorList>
    </citation>
    <scope>NUCLEOTIDE SEQUENCE</scope>
    <source>
        <strain evidence="15">SING2019-196</strain>
    </source>
</reference>
<evidence type="ECO:0000256" key="13">
    <source>
        <dbReference type="SAM" id="Phobius"/>
    </source>
</evidence>
<evidence type="ECO:0000256" key="5">
    <source>
        <dbReference type="ARBA" id="ARBA00022692"/>
    </source>
</evidence>